<dbReference type="Proteomes" id="UP000199013">
    <property type="component" value="Unassembled WGS sequence"/>
</dbReference>
<organism evidence="1 2">
    <name type="scientific">Candidatus Protofrankia californiensis</name>
    <dbReference type="NCBI Taxonomy" id="1839754"/>
    <lineage>
        <taxon>Bacteria</taxon>
        <taxon>Bacillati</taxon>
        <taxon>Actinomycetota</taxon>
        <taxon>Actinomycetes</taxon>
        <taxon>Frankiales</taxon>
        <taxon>Frankiaceae</taxon>
        <taxon>Protofrankia</taxon>
    </lineage>
</organism>
<protein>
    <recommendedName>
        <fullName evidence="3">Sulfotransferase</fullName>
    </recommendedName>
</protein>
<name>A0A1C3NZE5_9ACTN</name>
<reference evidence="2" key="1">
    <citation type="submission" date="2016-02" db="EMBL/GenBank/DDBJ databases">
        <authorList>
            <person name="Wibberg D."/>
        </authorList>
    </citation>
    <scope>NUCLEOTIDE SEQUENCE [LARGE SCALE GENOMIC DNA]</scope>
</reference>
<dbReference type="InterPro" id="IPR027417">
    <property type="entry name" value="P-loop_NTPase"/>
</dbReference>
<dbReference type="EMBL" id="FLUV01001406">
    <property type="protein sequence ID" value="SBW22957.1"/>
    <property type="molecule type" value="Genomic_DNA"/>
</dbReference>
<evidence type="ECO:0000313" key="2">
    <source>
        <dbReference type="Proteomes" id="UP000199013"/>
    </source>
</evidence>
<keyword evidence="2" id="KW-1185">Reference proteome</keyword>
<sequence>MIDPSIPVTCPNRLDGGPAAGPRIFVFGSARSGTTLLLNLFRTFHDVTVLDHEHCVRELVTDPARGWLVAKRTPHCADHLDEDRPGIGDVWIVDIVRDGRDVVTSRLAPFPGYYCDFPRWQRDVHAAARLRGTHLRLLQLKYEHLAAAGDEVQAALAGILGLRIQVPFSEHLSVVPPELSEQARSALGGLRSLSADRVDRWRRDPDARVRVAQQLAAHPGMESLLAATGYPPTGTEVHP</sequence>
<proteinExistence type="predicted"/>
<evidence type="ECO:0000313" key="1">
    <source>
        <dbReference type="EMBL" id="SBW22957.1"/>
    </source>
</evidence>
<dbReference type="AlphaFoldDB" id="A0A1C3NZE5"/>
<evidence type="ECO:0008006" key="3">
    <source>
        <dbReference type="Google" id="ProtNLM"/>
    </source>
</evidence>
<dbReference type="Gene3D" id="3.40.50.300">
    <property type="entry name" value="P-loop containing nucleotide triphosphate hydrolases"/>
    <property type="match status" value="1"/>
</dbReference>
<dbReference type="SUPFAM" id="SSF52540">
    <property type="entry name" value="P-loop containing nucleoside triphosphate hydrolases"/>
    <property type="match status" value="1"/>
</dbReference>
<gene>
    <name evidence="1" type="ORF">FDG2_3359</name>
</gene>
<accession>A0A1C3NZE5</accession>